<comment type="caution">
    <text evidence="2">The sequence shown here is derived from an EMBL/GenBank/DDBJ whole genome shotgun (WGS) entry which is preliminary data.</text>
</comment>
<dbReference type="GO" id="GO:0016787">
    <property type="term" value="F:hydrolase activity"/>
    <property type="evidence" value="ECO:0007669"/>
    <property type="project" value="UniProtKB-KW"/>
</dbReference>
<organism evidence="2 3">
    <name type="scientific">Methylosinus sporium</name>
    <dbReference type="NCBI Taxonomy" id="428"/>
    <lineage>
        <taxon>Bacteria</taxon>
        <taxon>Pseudomonadati</taxon>
        <taxon>Pseudomonadota</taxon>
        <taxon>Alphaproteobacteria</taxon>
        <taxon>Hyphomicrobiales</taxon>
        <taxon>Methylocystaceae</taxon>
        <taxon>Methylosinus</taxon>
    </lineage>
</organism>
<dbReference type="AlphaFoldDB" id="A0A2U1SP26"/>
<evidence type="ECO:0000313" key="2">
    <source>
        <dbReference type="EMBL" id="PWB93360.1"/>
    </source>
</evidence>
<evidence type="ECO:0000313" key="3">
    <source>
        <dbReference type="Proteomes" id="UP000245137"/>
    </source>
</evidence>
<accession>A0A2U1SP26</accession>
<feature type="domain" description="Serine aminopeptidase S33" evidence="1">
    <location>
        <begin position="46"/>
        <end position="299"/>
    </location>
</feature>
<name>A0A2U1SP26_METSR</name>
<dbReference type="RefSeq" id="WP_108917829.1">
    <property type="nucleotide sequence ID" value="NZ_BGJY01000007.1"/>
</dbReference>
<dbReference type="InterPro" id="IPR051044">
    <property type="entry name" value="MAG_DAG_Lipase"/>
</dbReference>
<sequence>MPLTETQLIGTPDNPAPPNASVFAIRTADGRSLRAASFAPPRGAIGTVALFQGRAEFIEKYFETINDLLARDFHVVTLDWRGQGGSERDLSDPRKGHVDDFALYQRDLDAFITDVLALNCPSPWHALAHSMGGAILLDRVHSARSPFDRLIVSAPMIDLEGLRFPIGARAVADTLDMFGLGAVYVPGGGPKSLEELPFEGNRLTSDPARFSRNADMLRAAPHLAVGDPTVGWINAAFRLMKQFAAPQYARAVRTPVMAFLCGRDRIVSSRAIERFVQRLPVASLIELPGARHELLMERDELREQFWAAFDAFVPGEAVDRV</sequence>
<dbReference type="OrthoDB" id="9788260at2"/>
<keyword evidence="2" id="KW-0378">Hydrolase</keyword>
<proteinExistence type="predicted"/>
<dbReference type="PANTHER" id="PTHR11614">
    <property type="entry name" value="PHOSPHOLIPASE-RELATED"/>
    <property type="match status" value="1"/>
</dbReference>
<dbReference type="Proteomes" id="UP000245137">
    <property type="component" value="Unassembled WGS sequence"/>
</dbReference>
<keyword evidence="3" id="KW-1185">Reference proteome</keyword>
<dbReference type="InterPro" id="IPR022742">
    <property type="entry name" value="Hydrolase_4"/>
</dbReference>
<evidence type="ECO:0000259" key="1">
    <source>
        <dbReference type="Pfam" id="PF12146"/>
    </source>
</evidence>
<protein>
    <submittedName>
        <fullName evidence="2">Alpha/beta hydrolase</fullName>
    </submittedName>
</protein>
<dbReference type="Pfam" id="PF12146">
    <property type="entry name" value="Hydrolase_4"/>
    <property type="match status" value="1"/>
</dbReference>
<dbReference type="EMBL" id="PUIV01000023">
    <property type="protein sequence ID" value="PWB93360.1"/>
    <property type="molecule type" value="Genomic_DNA"/>
</dbReference>
<dbReference type="InterPro" id="IPR029058">
    <property type="entry name" value="AB_hydrolase_fold"/>
</dbReference>
<dbReference type="SUPFAM" id="SSF53474">
    <property type="entry name" value="alpha/beta-Hydrolases"/>
    <property type="match status" value="1"/>
</dbReference>
<reference evidence="2 3" key="1">
    <citation type="journal article" date="2018" name="Appl. Microbiol. Biotechnol.">
        <title>Co-cultivation of the strictly anaerobic methanogen Methanosarcina barkeri with aerobic methanotrophs in an oxygen-limited membrane bioreactor.</title>
        <authorList>
            <person name="In 't Zandt M.H."/>
            <person name="van den Bosch T.J.M."/>
            <person name="Rijkers R."/>
            <person name="van Kessel M.A.H.J."/>
            <person name="Jetten M.S.M."/>
            <person name="Welte C.U."/>
        </authorList>
    </citation>
    <scope>NUCLEOTIDE SEQUENCE [LARGE SCALE GENOMIC DNA]</scope>
    <source>
        <strain evidence="2 3">DSM 17706</strain>
    </source>
</reference>
<gene>
    <name evidence="2" type="ORF">C5689_13625</name>
</gene>
<dbReference type="Gene3D" id="3.40.50.1820">
    <property type="entry name" value="alpha/beta hydrolase"/>
    <property type="match status" value="1"/>
</dbReference>